<accession>A0ABT3N284</accession>
<evidence type="ECO:0000256" key="8">
    <source>
        <dbReference type="ARBA" id="ARBA00023136"/>
    </source>
</evidence>
<evidence type="ECO:0000256" key="5">
    <source>
        <dbReference type="ARBA" id="ARBA00022692"/>
    </source>
</evidence>
<comment type="subcellular location">
    <subcellularLocation>
        <location evidence="1">Cell inner membrane</location>
        <topology evidence="1">Multi-pass membrane protein</topology>
    </subcellularLocation>
</comment>
<proteinExistence type="predicted"/>
<keyword evidence="12" id="KW-1185">Reference proteome</keyword>
<keyword evidence="6 10" id="KW-1133">Transmembrane helix</keyword>
<feature type="transmembrane region" description="Helical" evidence="10">
    <location>
        <begin position="359"/>
        <end position="378"/>
    </location>
</feature>
<feature type="transmembrane region" description="Helical" evidence="10">
    <location>
        <begin position="200"/>
        <end position="222"/>
    </location>
</feature>
<organism evidence="11 12">
    <name type="scientific">Endozoicomonas gorgoniicola</name>
    <dbReference type="NCBI Taxonomy" id="1234144"/>
    <lineage>
        <taxon>Bacteria</taxon>
        <taxon>Pseudomonadati</taxon>
        <taxon>Pseudomonadota</taxon>
        <taxon>Gammaproteobacteria</taxon>
        <taxon>Oceanospirillales</taxon>
        <taxon>Endozoicomonadaceae</taxon>
        <taxon>Endozoicomonas</taxon>
    </lineage>
</organism>
<reference evidence="11 12" key="1">
    <citation type="submission" date="2022-10" db="EMBL/GenBank/DDBJ databases">
        <title>High-quality genome sequences of two octocoral-associated bacteria, Endozoicomonas euniceicola EF212 and Endozoicomonas gorgoniicola PS125.</title>
        <authorList>
            <person name="Chiou Y.-J."/>
            <person name="Chen Y.-H."/>
        </authorList>
    </citation>
    <scope>NUCLEOTIDE SEQUENCE [LARGE SCALE GENOMIC DNA]</scope>
    <source>
        <strain evidence="11 12">PS125</strain>
    </source>
</reference>
<dbReference type="EMBL" id="JAPFCC010000001">
    <property type="protein sequence ID" value="MCW7555745.1"/>
    <property type="molecule type" value="Genomic_DNA"/>
</dbReference>
<dbReference type="InterPro" id="IPR002528">
    <property type="entry name" value="MATE_fam"/>
</dbReference>
<keyword evidence="2" id="KW-0813">Transport</keyword>
<feature type="transmembrane region" description="Helical" evidence="10">
    <location>
        <begin position="430"/>
        <end position="451"/>
    </location>
</feature>
<comment type="caution">
    <text evidence="11">The sequence shown here is derived from an EMBL/GenBank/DDBJ whole genome shotgun (WGS) entry which is preliminary data.</text>
</comment>
<evidence type="ECO:0000256" key="2">
    <source>
        <dbReference type="ARBA" id="ARBA00022448"/>
    </source>
</evidence>
<protein>
    <recommendedName>
        <fullName evidence="9">Multidrug-efflux transporter</fullName>
    </recommendedName>
</protein>
<gene>
    <name evidence="11" type="ORF">NX722_24575</name>
</gene>
<feature type="transmembrane region" description="Helical" evidence="10">
    <location>
        <begin position="103"/>
        <end position="121"/>
    </location>
</feature>
<feature type="transmembrane region" description="Helical" evidence="10">
    <location>
        <begin position="173"/>
        <end position="194"/>
    </location>
</feature>
<feature type="transmembrane region" description="Helical" evidence="10">
    <location>
        <begin position="20"/>
        <end position="36"/>
    </location>
</feature>
<evidence type="ECO:0000256" key="3">
    <source>
        <dbReference type="ARBA" id="ARBA00022449"/>
    </source>
</evidence>
<sequence>MTSTLTKNTSPLLGRYSKELKALVFLGGPILGAQLSTTGMTFVDTSMAGQYSAQDLAAVALGSSIWMPIYLLVRGIMMATTPTVAQLFGAGNIDRIATPVRQAYWVAVLFSVLAILFLLDAGPLLDFLQIEPEVSEITRSYLAALAWGVPAVFLYQVMACYCEARSLTKPGMLFSFAALLLNIPVNYVLIYGRFGFPELGSVGCGYATAICFWLMTVLMFFYTRFDERHKDADLYGQWEWPSLSAIKAHMKLGVPMGLTTFFEASIFSAIALVIGQLGAITVAGHQVALNFTSLCFMVPMSISMGITIRVGQALGAKQFEQARFTAFAGIVTTSMAACVSASVMWFLPDLVADIYTNDLAVKVLAAELLMFAAMFQFVDGVQVASNGALRGYKDTRVPMIMIMVACWGIALPFGYILGLTDWLVDPMGPHGLWIGLVAALTLAATFLALRLNAISKRYCNKLE</sequence>
<evidence type="ECO:0000256" key="10">
    <source>
        <dbReference type="SAM" id="Phobius"/>
    </source>
</evidence>
<evidence type="ECO:0000313" key="12">
    <source>
        <dbReference type="Proteomes" id="UP001209854"/>
    </source>
</evidence>
<dbReference type="PANTHER" id="PTHR43298:SF2">
    <property type="entry name" value="FMN_FAD EXPORTER YEEO-RELATED"/>
    <property type="match status" value="1"/>
</dbReference>
<evidence type="ECO:0000256" key="6">
    <source>
        <dbReference type="ARBA" id="ARBA00022989"/>
    </source>
</evidence>
<evidence type="ECO:0000256" key="4">
    <source>
        <dbReference type="ARBA" id="ARBA00022475"/>
    </source>
</evidence>
<dbReference type="InterPro" id="IPR048279">
    <property type="entry name" value="MdtK-like"/>
</dbReference>
<feature type="transmembrane region" description="Helical" evidence="10">
    <location>
        <begin position="287"/>
        <end position="310"/>
    </location>
</feature>
<keyword evidence="7" id="KW-0406">Ion transport</keyword>
<keyword evidence="3" id="KW-0050">Antiport</keyword>
<dbReference type="PIRSF" id="PIRSF006603">
    <property type="entry name" value="DinF"/>
    <property type="match status" value="1"/>
</dbReference>
<evidence type="ECO:0000256" key="7">
    <source>
        <dbReference type="ARBA" id="ARBA00023065"/>
    </source>
</evidence>
<feature type="transmembrane region" description="Helical" evidence="10">
    <location>
        <begin position="252"/>
        <end position="275"/>
    </location>
</feature>
<dbReference type="CDD" id="cd13131">
    <property type="entry name" value="MATE_NorM_like"/>
    <property type="match status" value="1"/>
</dbReference>
<dbReference type="Pfam" id="PF01554">
    <property type="entry name" value="MatE"/>
    <property type="match status" value="2"/>
</dbReference>
<feature type="transmembrane region" description="Helical" evidence="10">
    <location>
        <begin position="399"/>
        <end position="418"/>
    </location>
</feature>
<keyword evidence="8 10" id="KW-0472">Membrane</keyword>
<evidence type="ECO:0000256" key="9">
    <source>
        <dbReference type="ARBA" id="ARBA00031636"/>
    </source>
</evidence>
<keyword evidence="4" id="KW-1003">Cell membrane</keyword>
<dbReference type="InterPro" id="IPR050222">
    <property type="entry name" value="MATE_MdtK"/>
</dbReference>
<feature type="transmembrane region" description="Helical" evidence="10">
    <location>
        <begin position="322"/>
        <end position="347"/>
    </location>
</feature>
<dbReference type="PANTHER" id="PTHR43298">
    <property type="entry name" value="MULTIDRUG RESISTANCE PROTEIN NORM-RELATED"/>
    <property type="match status" value="1"/>
</dbReference>
<evidence type="ECO:0000256" key="1">
    <source>
        <dbReference type="ARBA" id="ARBA00004429"/>
    </source>
</evidence>
<feature type="transmembrane region" description="Helical" evidence="10">
    <location>
        <begin position="56"/>
        <end position="73"/>
    </location>
</feature>
<dbReference type="RefSeq" id="WP_262565503.1">
    <property type="nucleotide sequence ID" value="NZ_JAPFCC010000001.1"/>
</dbReference>
<dbReference type="Proteomes" id="UP001209854">
    <property type="component" value="Unassembled WGS sequence"/>
</dbReference>
<feature type="transmembrane region" description="Helical" evidence="10">
    <location>
        <begin position="141"/>
        <end position="161"/>
    </location>
</feature>
<dbReference type="NCBIfam" id="TIGR00797">
    <property type="entry name" value="matE"/>
    <property type="match status" value="1"/>
</dbReference>
<evidence type="ECO:0000313" key="11">
    <source>
        <dbReference type="EMBL" id="MCW7555745.1"/>
    </source>
</evidence>
<keyword evidence="5 10" id="KW-0812">Transmembrane</keyword>
<name>A0ABT3N284_9GAMM</name>